<dbReference type="InterPro" id="IPR008927">
    <property type="entry name" value="6-PGluconate_DH-like_C_sf"/>
</dbReference>
<evidence type="ECO:0000313" key="11">
    <source>
        <dbReference type="Proteomes" id="UP000318538"/>
    </source>
</evidence>
<dbReference type="EMBL" id="CP036525">
    <property type="protein sequence ID" value="QDT03579.1"/>
    <property type="molecule type" value="Genomic_DNA"/>
</dbReference>
<dbReference type="InterPro" id="IPR036291">
    <property type="entry name" value="NAD(P)-bd_dom_sf"/>
</dbReference>
<feature type="binding site" evidence="6">
    <location>
        <begin position="20"/>
        <end position="25"/>
    </location>
    <ligand>
        <name>NADP(+)</name>
        <dbReference type="ChEBI" id="CHEBI:58349"/>
    </ligand>
</feature>
<dbReference type="FunFam" id="1.10.3730.10:FF:000001">
    <property type="entry name" value="Pyrroline-5-carboxylate reductase"/>
    <property type="match status" value="1"/>
</dbReference>
<evidence type="ECO:0000256" key="5">
    <source>
        <dbReference type="NCBIfam" id="TIGR00112"/>
    </source>
</evidence>
<protein>
    <recommendedName>
        <fullName evidence="4 5">Pyrroline-5-carboxylate reductase</fullName>
        <shortName evidence="4">P5C reductase</shortName>
        <shortName evidence="4">P5CR</shortName>
        <ecNumber evidence="4 5">1.5.1.2</ecNumber>
    </recommendedName>
    <alternativeName>
        <fullName evidence="4">PCA reductase</fullName>
    </alternativeName>
</protein>
<evidence type="ECO:0000256" key="3">
    <source>
        <dbReference type="ARBA" id="ARBA00023002"/>
    </source>
</evidence>
<evidence type="ECO:0000259" key="9">
    <source>
        <dbReference type="Pfam" id="PF14748"/>
    </source>
</evidence>
<organism evidence="10 11">
    <name type="scientific">Rubripirellula lacrimiformis</name>
    <dbReference type="NCBI Taxonomy" id="1930273"/>
    <lineage>
        <taxon>Bacteria</taxon>
        <taxon>Pseudomonadati</taxon>
        <taxon>Planctomycetota</taxon>
        <taxon>Planctomycetia</taxon>
        <taxon>Pirellulales</taxon>
        <taxon>Pirellulaceae</taxon>
        <taxon>Rubripirellula</taxon>
    </lineage>
</organism>
<sequence length="278" mass="28701">MAACPSKRQMMSEAINLAVIGGGQMGRALVSGMLAADVVQGDHVRLVDRNPASKQWWATNHPEVVITDLPAAVSDSDVVLLAVKPHGMESVAKQKGRFWNKKLVMSVAAGVSLGSLGQWIGHERVVRVMPNTPCLVGLGACGYCVPEGFPDADIAIVEAMLGAVGISVKVLEKQMDAVTGVSGSGPAYVFLMIEAMADGGVKAGLPRPLAMQLATQTVMGAAKMVAETGRHPGELKDSVASPGGTTIAALATLEHNGFRSAVIEAVAAAANRSRELGG</sequence>
<feature type="domain" description="Pyrroline-5-carboxylate reductase catalytic N-terminal" evidence="8">
    <location>
        <begin position="17"/>
        <end position="110"/>
    </location>
</feature>
<accession>A0A517N8W6</accession>
<evidence type="ECO:0000256" key="2">
    <source>
        <dbReference type="ARBA" id="ARBA00022857"/>
    </source>
</evidence>
<keyword evidence="3 4" id="KW-0560">Oxidoreductase</keyword>
<evidence type="ECO:0000256" key="4">
    <source>
        <dbReference type="HAMAP-Rule" id="MF_01925"/>
    </source>
</evidence>
<dbReference type="InterPro" id="IPR053790">
    <property type="entry name" value="P5CR-like_CS"/>
</dbReference>
<dbReference type="Gene3D" id="3.40.50.720">
    <property type="entry name" value="NAD(P)-binding Rossmann-like Domain"/>
    <property type="match status" value="1"/>
</dbReference>
<dbReference type="EC" id="1.5.1.2" evidence="4 5"/>
<dbReference type="PROSITE" id="PS00521">
    <property type="entry name" value="P5CR"/>
    <property type="match status" value="1"/>
</dbReference>
<dbReference type="Gene3D" id="1.10.3730.10">
    <property type="entry name" value="ProC C-terminal domain-like"/>
    <property type="match status" value="1"/>
</dbReference>
<dbReference type="InterPro" id="IPR000304">
    <property type="entry name" value="Pyrroline-COOH_reductase"/>
</dbReference>
<feature type="binding site" evidence="6">
    <location>
        <begin position="82"/>
        <end position="85"/>
    </location>
    <ligand>
        <name>NADP(+)</name>
        <dbReference type="ChEBI" id="CHEBI:58349"/>
    </ligand>
</feature>
<comment type="subcellular location">
    <subcellularLocation>
        <location evidence="4">Cytoplasm</location>
    </subcellularLocation>
</comment>
<dbReference type="GO" id="GO:0005737">
    <property type="term" value="C:cytoplasm"/>
    <property type="evidence" value="ECO:0007669"/>
    <property type="project" value="UniProtKB-SubCell"/>
</dbReference>
<dbReference type="InterPro" id="IPR028939">
    <property type="entry name" value="P5C_Rdtase_cat_N"/>
</dbReference>
<keyword evidence="11" id="KW-1185">Reference proteome</keyword>
<proteinExistence type="inferred from homology"/>
<comment type="catalytic activity">
    <reaction evidence="4">
        <text>L-proline + NAD(+) = (S)-1-pyrroline-5-carboxylate + NADH + 2 H(+)</text>
        <dbReference type="Rhea" id="RHEA:14105"/>
        <dbReference type="ChEBI" id="CHEBI:15378"/>
        <dbReference type="ChEBI" id="CHEBI:17388"/>
        <dbReference type="ChEBI" id="CHEBI:57540"/>
        <dbReference type="ChEBI" id="CHEBI:57945"/>
        <dbReference type="ChEBI" id="CHEBI:60039"/>
        <dbReference type="EC" id="1.5.1.2"/>
    </reaction>
</comment>
<dbReference type="PIRSF" id="PIRSF000193">
    <property type="entry name" value="Pyrrol-5-carb_rd"/>
    <property type="match status" value="1"/>
</dbReference>
<dbReference type="KEGG" id="rlc:K227x_19630"/>
<dbReference type="SUPFAM" id="SSF51735">
    <property type="entry name" value="NAD(P)-binding Rossmann-fold domains"/>
    <property type="match status" value="1"/>
</dbReference>
<dbReference type="GO" id="GO:0004735">
    <property type="term" value="F:pyrroline-5-carboxylate reductase activity"/>
    <property type="evidence" value="ECO:0007669"/>
    <property type="project" value="UniProtKB-UniRule"/>
</dbReference>
<feature type="domain" description="Pyrroline-5-carboxylate reductase dimerisation" evidence="9">
    <location>
        <begin position="172"/>
        <end position="276"/>
    </location>
</feature>
<dbReference type="PANTHER" id="PTHR11645">
    <property type="entry name" value="PYRROLINE-5-CARBOXYLATE REDUCTASE"/>
    <property type="match status" value="1"/>
</dbReference>
<evidence type="ECO:0000256" key="1">
    <source>
        <dbReference type="ARBA" id="ARBA00005525"/>
    </source>
</evidence>
<dbReference type="AlphaFoldDB" id="A0A517N8W6"/>
<keyword evidence="4 7" id="KW-0641">Proline biosynthesis</keyword>
<dbReference type="GO" id="GO:0055129">
    <property type="term" value="P:L-proline biosynthetic process"/>
    <property type="evidence" value="ECO:0007669"/>
    <property type="project" value="UniProtKB-UniRule"/>
</dbReference>
<comment type="pathway">
    <text evidence="4 7">Amino-acid biosynthesis; L-proline biosynthesis; L-proline from L-glutamate 5-semialdehyde: step 1/1.</text>
</comment>
<dbReference type="SUPFAM" id="SSF48179">
    <property type="entry name" value="6-phosphogluconate dehydrogenase C-terminal domain-like"/>
    <property type="match status" value="1"/>
</dbReference>
<dbReference type="Pfam" id="PF14748">
    <property type="entry name" value="P5CR_dimer"/>
    <property type="match status" value="1"/>
</dbReference>
<reference evidence="10 11" key="1">
    <citation type="submission" date="2019-02" db="EMBL/GenBank/DDBJ databases">
        <title>Deep-cultivation of Planctomycetes and their phenomic and genomic characterization uncovers novel biology.</title>
        <authorList>
            <person name="Wiegand S."/>
            <person name="Jogler M."/>
            <person name="Boedeker C."/>
            <person name="Pinto D."/>
            <person name="Vollmers J."/>
            <person name="Rivas-Marin E."/>
            <person name="Kohn T."/>
            <person name="Peeters S.H."/>
            <person name="Heuer A."/>
            <person name="Rast P."/>
            <person name="Oberbeckmann S."/>
            <person name="Bunk B."/>
            <person name="Jeske O."/>
            <person name="Meyerdierks A."/>
            <person name="Storesund J.E."/>
            <person name="Kallscheuer N."/>
            <person name="Luecker S."/>
            <person name="Lage O.M."/>
            <person name="Pohl T."/>
            <person name="Merkel B.J."/>
            <person name="Hornburger P."/>
            <person name="Mueller R.-W."/>
            <person name="Bruemmer F."/>
            <person name="Labrenz M."/>
            <person name="Spormann A.M."/>
            <person name="Op den Camp H."/>
            <person name="Overmann J."/>
            <person name="Amann R."/>
            <person name="Jetten M.S.M."/>
            <person name="Mascher T."/>
            <person name="Medema M.H."/>
            <person name="Devos D.P."/>
            <person name="Kaster A.-K."/>
            <person name="Ovreas L."/>
            <person name="Rohde M."/>
            <person name="Galperin M.Y."/>
            <person name="Jogler C."/>
        </authorList>
    </citation>
    <scope>NUCLEOTIDE SEQUENCE [LARGE SCALE GENOMIC DNA]</scope>
    <source>
        <strain evidence="10 11">K22_7</strain>
    </source>
</reference>
<evidence type="ECO:0000259" key="8">
    <source>
        <dbReference type="Pfam" id="PF03807"/>
    </source>
</evidence>
<keyword evidence="2 4" id="KW-0521">NADP</keyword>
<dbReference type="HAMAP" id="MF_01925">
    <property type="entry name" value="P5C_reductase"/>
    <property type="match status" value="1"/>
</dbReference>
<dbReference type="NCBIfam" id="TIGR00112">
    <property type="entry name" value="proC"/>
    <property type="match status" value="1"/>
</dbReference>
<dbReference type="InterPro" id="IPR029036">
    <property type="entry name" value="P5CR_dimer"/>
</dbReference>
<keyword evidence="4 7" id="KW-0028">Amino-acid biosynthesis</keyword>
<dbReference type="Pfam" id="PF03807">
    <property type="entry name" value="F420_oxidored"/>
    <property type="match status" value="1"/>
</dbReference>
<gene>
    <name evidence="4 10" type="primary">proC</name>
    <name evidence="10" type="ORF">K227x_19630</name>
</gene>
<comment type="function">
    <text evidence="4">Catalyzes the reduction of 1-pyrroline-5-carboxylate (PCA) to L-proline.</text>
</comment>
<evidence type="ECO:0000256" key="7">
    <source>
        <dbReference type="RuleBase" id="RU003903"/>
    </source>
</evidence>
<dbReference type="PANTHER" id="PTHR11645:SF0">
    <property type="entry name" value="PYRROLINE-5-CARBOXYLATE REDUCTASE 3"/>
    <property type="match status" value="1"/>
</dbReference>
<keyword evidence="4" id="KW-0963">Cytoplasm</keyword>
<comment type="similarity">
    <text evidence="1 4 7">Belongs to the pyrroline-5-carboxylate reductase family.</text>
</comment>
<evidence type="ECO:0000256" key="6">
    <source>
        <dbReference type="PIRSR" id="PIRSR000193-1"/>
    </source>
</evidence>
<dbReference type="Proteomes" id="UP000318538">
    <property type="component" value="Chromosome"/>
</dbReference>
<evidence type="ECO:0000313" key="10">
    <source>
        <dbReference type="EMBL" id="QDT03579.1"/>
    </source>
</evidence>
<name>A0A517N8W6_9BACT</name>
<dbReference type="UniPathway" id="UPA00098">
    <property type="reaction ID" value="UER00361"/>
</dbReference>
<comment type="catalytic activity">
    <reaction evidence="4 7">
        <text>L-proline + NADP(+) = (S)-1-pyrroline-5-carboxylate + NADPH + 2 H(+)</text>
        <dbReference type="Rhea" id="RHEA:14109"/>
        <dbReference type="ChEBI" id="CHEBI:15378"/>
        <dbReference type="ChEBI" id="CHEBI:17388"/>
        <dbReference type="ChEBI" id="CHEBI:57783"/>
        <dbReference type="ChEBI" id="CHEBI:58349"/>
        <dbReference type="ChEBI" id="CHEBI:60039"/>
        <dbReference type="EC" id="1.5.1.2"/>
    </reaction>
</comment>